<protein>
    <submittedName>
        <fullName evidence="1">Uncharacterized protein</fullName>
    </submittedName>
</protein>
<reference evidence="1 2" key="1">
    <citation type="journal article" date="2015" name="Genome Biol. Evol.">
        <title>Comparative Genomics of a Bacterivorous Green Alga Reveals Evolutionary Causalities and Consequences of Phago-Mixotrophic Mode of Nutrition.</title>
        <authorList>
            <person name="Burns J.A."/>
            <person name="Paasch A."/>
            <person name="Narechania A."/>
            <person name="Kim E."/>
        </authorList>
    </citation>
    <scope>NUCLEOTIDE SEQUENCE [LARGE SCALE GENOMIC DNA]</scope>
    <source>
        <strain evidence="1 2">PLY_AMNH</strain>
    </source>
</reference>
<gene>
    <name evidence="1" type="ORF">CYMTET_52084</name>
</gene>
<name>A0AAE0BKX0_9CHLO</name>
<organism evidence="1 2">
    <name type="scientific">Cymbomonas tetramitiformis</name>
    <dbReference type="NCBI Taxonomy" id="36881"/>
    <lineage>
        <taxon>Eukaryota</taxon>
        <taxon>Viridiplantae</taxon>
        <taxon>Chlorophyta</taxon>
        <taxon>Pyramimonadophyceae</taxon>
        <taxon>Pyramimonadales</taxon>
        <taxon>Pyramimonadaceae</taxon>
        <taxon>Cymbomonas</taxon>
    </lineage>
</organism>
<feature type="non-terminal residue" evidence="1">
    <location>
        <position position="1"/>
    </location>
</feature>
<dbReference type="Proteomes" id="UP001190700">
    <property type="component" value="Unassembled WGS sequence"/>
</dbReference>
<keyword evidence="2" id="KW-1185">Reference proteome</keyword>
<accession>A0AAE0BKX0</accession>
<dbReference type="AlphaFoldDB" id="A0AAE0BKX0"/>
<proteinExistence type="predicted"/>
<evidence type="ECO:0000313" key="1">
    <source>
        <dbReference type="EMBL" id="KAK3237870.1"/>
    </source>
</evidence>
<sequence length="79" mass="9075">ELFDVTFLSQDDGLKDGHFILCEDIKLIRLRRRRGIPHNEFLRIAGCLEAEREKAEPSVKEAPRVTLPGITVDTEESFH</sequence>
<comment type="caution">
    <text evidence="1">The sequence shown here is derived from an EMBL/GenBank/DDBJ whole genome shotgun (WGS) entry which is preliminary data.</text>
</comment>
<dbReference type="EMBL" id="LGRX02034415">
    <property type="protein sequence ID" value="KAK3237870.1"/>
    <property type="molecule type" value="Genomic_DNA"/>
</dbReference>
<evidence type="ECO:0000313" key="2">
    <source>
        <dbReference type="Proteomes" id="UP001190700"/>
    </source>
</evidence>